<evidence type="ECO:0000313" key="2">
    <source>
        <dbReference type="EnsemblMetazoa" id="ADIR014009-PA"/>
    </source>
</evidence>
<feature type="compositionally biased region" description="Low complexity" evidence="1">
    <location>
        <begin position="84"/>
        <end position="93"/>
    </location>
</feature>
<dbReference type="AlphaFoldDB" id="A0A182NVR6"/>
<reference evidence="3" key="1">
    <citation type="submission" date="2013-03" db="EMBL/GenBank/DDBJ databases">
        <title>The Genome Sequence of Anopheles dirus WRAIR2.</title>
        <authorList>
            <consortium name="The Broad Institute Genomics Platform"/>
            <person name="Neafsey D.E."/>
            <person name="Walton C."/>
            <person name="Walker B."/>
            <person name="Young S.K."/>
            <person name="Zeng Q."/>
            <person name="Gargeya S."/>
            <person name="Fitzgerald M."/>
            <person name="Haas B."/>
            <person name="Abouelleil A."/>
            <person name="Allen A.W."/>
            <person name="Alvarado L."/>
            <person name="Arachchi H.M."/>
            <person name="Berlin A.M."/>
            <person name="Chapman S.B."/>
            <person name="Gainer-Dewar J."/>
            <person name="Goldberg J."/>
            <person name="Griggs A."/>
            <person name="Gujja S."/>
            <person name="Hansen M."/>
            <person name="Howarth C."/>
            <person name="Imamovic A."/>
            <person name="Ireland A."/>
            <person name="Larimer J."/>
            <person name="McCowan C."/>
            <person name="Murphy C."/>
            <person name="Pearson M."/>
            <person name="Poon T.W."/>
            <person name="Priest M."/>
            <person name="Roberts A."/>
            <person name="Saif S."/>
            <person name="Shea T."/>
            <person name="Sisk P."/>
            <person name="Sykes S."/>
            <person name="Wortman J."/>
            <person name="Nusbaum C."/>
            <person name="Birren B."/>
        </authorList>
    </citation>
    <scope>NUCLEOTIDE SEQUENCE [LARGE SCALE GENOMIC DNA]</scope>
    <source>
        <strain evidence="3">WRAIR2</strain>
    </source>
</reference>
<dbReference type="Proteomes" id="UP000075884">
    <property type="component" value="Unassembled WGS sequence"/>
</dbReference>
<feature type="region of interest" description="Disordered" evidence="1">
    <location>
        <begin position="84"/>
        <end position="109"/>
    </location>
</feature>
<evidence type="ECO:0000313" key="3">
    <source>
        <dbReference type="Proteomes" id="UP000075884"/>
    </source>
</evidence>
<evidence type="ECO:0000256" key="1">
    <source>
        <dbReference type="SAM" id="MobiDB-lite"/>
    </source>
</evidence>
<name>A0A182NVR6_9DIPT</name>
<dbReference type="VEuPathDB" id="VectorBase:ADIR014009"/>
<proteinExistence type="predicted"/>
<dbReference type="EnsemblMetazoa" id="ADIR014009-RA">
    <property type="protein sequence ID" value="ADIR014009-PA"/>
    <property type="gene ID" value="ADIR014009"/>
</dbReference>
<sequence>RGSNLASISCFRWWKKISKFFSTTRNSSRARVVSSVIERDRPERLPRVCVSRVKCAIQCVGRFVCCVCGQIGFTTTYGAPLRVSESSTSSSAEGETEYRRKVVRSHRAF</sequence>
<protein>
    <submittedName>
        <fullName evidence="2">Uncharacterized protein</fullName>
    </submittedName>
</protein>
<reference evidence="2" key="2">
    <citation type="submission" date="2020-05" db="UniProtKB">
        <authorList>
            <consortium name="EnsemblMetazoa"/>
        </authorList>
    </citation>
    <scope>IDENTIFICATION</scope>
    <source>
        <strain evidence="2">WRAIR2</strain>
    </source>
</reference>
<keyword evidence="3" id="KW-1185">Reference proteome</keyword>
<organism evidence="2 3">
    <name type="scientific">Anopheles dirus</name>
    <dbReference type="NCBI Taxonomy" id="7168"/>
    <lineage>
        <taxon>Eukaryota</taxon>
        <taxon>Metazoa</taxon>
        <taxon>Ecdysozoa</taxon>
        <taxon>Arthropoda</taxon>
        <taxon>Hexapoda</taxon>
        <taxon>Insecta</taxon>
        <taxon>Pterygota</taxon>
        <taxon>Neoptera</taxon>
        <taxon>Endopterygota</taxon>
        <taxon>Diptera</taxon>
        <taxon>Nematocera</taxon>
        <taxon>Culicoidea</taxon>
        <taxon>Culicidae</taxon>
        <taxon>Anophelinae</taxon>
        <taxon>Anopheles</taxon>
    </lineage>
</organism>
<accession>A0A182NVR6</accession>